<organism evidence="1 2">
    <name type="scientific">Larkinella punicea</name>
    <dbReference type="NCBI Taxonomy" id="2315727"/>
    <lineage>
        <taxon>Bacteria</taxon>
        <taxon>Pseudomonadati</taxon>
        <taxon>Bacteroidota</taxon>
        <taxon>Cytophagia</taxon>
        <taxon>Cytophagales</taxon>
        <taxon>Spirosomataceae</taxon>
        <taxon>Larkinella</taxon>
    </lineage>
</organism>
<accession>A0A368JSV9</accession>
<comment type="caution">
    <text evidence="1">The sequence shown here is derived from an EMBL/GenBank/DDBJ whole genome shotgun (WGS) entry which is preliminary data.</text>
</comment>
<proteinExistence type="predicted"/>
<gene>
    <name evidence="1" type="ORF">DUE52_06225</name>
</gene>
<dbReference type="Pfam" id="PF09484">
    <property type="entry name" value="Cas_TM1802"/>
    <property type="match status" value="1"/>
</dbReference>
<sequence length="696" mass="81550">MTWAFGLLTMILLPCSFIFFYKAKHMLQTLIRIGQQLSQNRGDWDDILDSPKIETETKKGDPITNYVIPLIFNLDERRVEFGGLLEYDPDESPERFFNIKIQGGNNKAIYTCAEWKKLEQLRKTFFGIPDKRGTEPDRGQFTDAIETSFADLRTTPLYETLNEIFTLRNEFENRFNLLNNTKLTDTDKEQLSDDEKRFLKAIALRPSERFALVVAQVVWSEKGFAKPTLFSQIDGYQHFLKKKFPRKDKLEKTNTDEKLCYATGEHASNVGLFKRVIRGRATITDMFVTETKNYASSLGTTETAFVKAYQVGAETQLYLERSSKYLIENYTTRIAGIKHCIIPHLLSWDDADVETTLRTLSRESDLLFQFKTYQEIVGDLEIETANPYWISFLAFESGKGEFFKTINVIKDVSRTHFERLIGAFRKLNNEWKAVSGINWTSIMSMGKEQTPLVFNLFTVYAMIPVRRDKEKKNEALNLFKQVLEKRPVERAKLFGYFKELILCHYYGRYAGYTNIRENTEFDFAIRNAVFQYLAFIQILKQFNLINPMEVDQLDDLEEITLDAAPEEQILPDYQQKIEEFFLRMSYKPEHKALFYLGRVLNTVAQTQYKKEHKTKPVLKKLNYNGMDRDDIRRLHRDLVEKTQQYSIHRLTESTLSRFMMLFNHQNWTMKPDEALFFILSGYSFFAGSKKKITTNE</sequence>
<protein>
    <recommendedName>
        <fullName evidence="3">Type I-B CRISPR-associated protein Cas8b/Csh1</fullName>
    </recommendedName>
</protein>
<evidence type="ECO:0000313" key="2">
    <source>
        <dbReference type="Proteomes" id="UP000253383"/>
    </source>
</evidence>
<evidence type="ECO:0000313" key="1">
    <source>
        <dbReference type="EMBL" id="RCR70542.1"/>
    </source>
</evidence>
<dbReference type="EMBL" id="QOWE01000004">
    <property type="protein sequence ID" value="RCR70542.1"/>
    <property type="molecule type" value="Genomic_DNA"/>
</dbReference>
<name>A0A368JSV9_9BACT</name>
<evidence type="ECO:0008006" key="3">
    <source>
        <dbReference type="Google" id="ProtNLM"/>
    </source>
</evidence>
<reference evidence="1 2" key="1">
    <citation type="submission" date="2018-07" db="EMBL/GenBank/DDBJ databases">
        <title>Genome analysis of Larkinella rosea.</title>
        <authorList>
            <person name="Zhou Z."/>
            <person name="Wang G."/>
        </authorList>
    </citation>
    <scope>NUCLEOTIDE SEQUENCE [LARGE SCALE GENOMIC DNA]</scope>
    <source>
        <strain evidence="2">zzj9</strain>
    </source>
</reference>
<dbReference type="InterPro" id="IPR013389">
    <property type="entry name" value="CRISPR-assoc_prot_Cas8b"/>
</dbReference>
<keyword evidence="2" id="KW-1185">Reference proteome</keyword>
<dbReference type="AlphaFoldDB" id="A0A368JSV9"/>
<dbReference type="Proteomes" id="UP000253383">
    <property type="component" value="Unassembled WGS sequence"/>
</dbReference>